<sequence length="166" mass="18064">MWTWVRMKNKGTKMPRQQFGCQLDREGRSNGSQGKSLGEEKGYGGRAYEVARRSDPGSSNPGSNFTTVELGKQVTSADTSKNHKTCMALGNAFMLLQDVANLAAEDSEEFGELGIPADHPAWAAPPLLVELPNPLTVYPPILLHDFNEEEYATLPAEGEDINALVA</sequence>
<dbReference type="AlphaFoldDB" id="A0A7J0D9K1"/>
<dbReference type="EMBL" id="BJWL01000121">
    <property type="protein sequence ID" value="GFS30432.1"/>
    <property type="molecule type" value="Genomic_DNA"/>
</dbReference>
<keyword evidence="3" id="KW-1185">Reference proteome</keyword>
<feature type="compositionally biased region" description="Basic and acidic residues" evidence="1">
    <location>
        <begin position="37"/>
        <end position="46"/>
    </location>
</feature>
<gene>
    <name evidence="2" type="ORF">Acr_00g0011890</name>
</gene>
<organism evidence="2 3">
    <name type="scientific">Actinidia rufa</name>
    <dbReference type="NCBI Taxonomy" id="165716"/>
    <lineage>
        <taxon>Eukaryota</taxon>
        <taxon>Viridiplantae</taxon>
        <taxon>Streptophyta</taxon>
        <taxon>Embryophyta</taxon>
        <taxon>Tracheophyta</taxon>
        <taxon>Spermatophyta</taxon>
        <taxon>Magnoliopsida</taxon>
        <taxon>eudicotyledons</taxon>
        <taxon>Gunneridae</taxon>
        <taxon>Pentapetalae</taxon>
        <taxon>asterids</taxon>
        <taxon>Ericales</taxon>
        <taxon>Actinidiaceae</taxon>
        <taxon>Actinidia</taxon>
    </lineage>
</organism>
<protein>
    <submittedName>
        <fullName evidence="2">Uncharacterized protein</fullName>
    </submittedName>
</protein>
<evidence type="ECO:0000313" key="3">
    <source>
        <dbReference type="Proteomes" id="UP000585474"/>
    </source>
</evidence>
<comment type="caution">
    <text evidence="2">The sequence shown here is derived from an EMBL/GenBank/DDBJ whole genome shotgun (WGS) entry which is preliminary data.</text>
</comment>
<feature type="region of interest" description="Disordered" evidence="1">
    <location>
        <begin position="1"/>
        <end position="46"/>
    </location>
</feature>
<dbReference type="Proteomes" id="UP000585474">
    <property type="component" value="Unassembled WGS sequence"/>
</dbReference>
<proteinExistence type="predicted"/>
<name>A0A7J0D9K1_9ERIC</name>
<reference evidence="3" key="1">
    <citation type="submission" date="2019-07" db="EMBL/GenBank/DDBJ databases">
        <title>De Novo Assembly of kiwifruit Actinidia rufa.</title>
        <authorList>
            <person name="Sugita-Konishi S."/>
            <person name="Sato K."/>
            <person name="Mori E."/>
            <person name="Abe Y."/>
            <person name="Kisaki G."/>
            <person name="Hamano K."/>
            <person name="Suezawa K."/>
            <person name="Otani M."/>
            <person name="Fukuda T."/>
            <person name="Manabe T."/>
            <person name="Gomi K."/>
            <person name="Tabuchi M."/>
            <person name="Akimitsu K."/>
            <person name="Kataoka I."/>
        </authorList>
    </citation>
    <scope>NUCLEOTIDE SEQUENCE [LARGE SCALE GENOMIC DNA]</scope>
    <source>
        <strain evidence="3">cv. Fuchu</strain>
    </source>
</reference>
<evidence type="ECO:0000313" key="2">
    <source>
        <dbReference type="EMBL" id="GFS30432.1"/>
    </source>
</evidence>
<accession>A0A7J0D9K1</accession>
<evidence type="ECO:0000256" key="1">
    <source>
        <dbReference type="SAM" id="MobiDB-lite"/>
    </source>
</evidence>